<keyword evidence="4" id="KW-1133">Transmembrane helix</keyword>
<dbReference type="PRINTS" id="PR00038">
    <property type="entry name" value="HTHLUXR"/>
</dbReference>
<dbReference type="SUPFAM" id="SSF46894">
    <property type="entry name" value="C-terminal effector domain of the bipartite response regulators"/>
    <property type="match status" value="1"/>
</dbReference>
<dbReference type="InterPro" id="IPR036388">
    <property type="entry name" value="WH-like_DNA-bd_sf"/>
</dbReference>
<dbReference type="Pfam" id="PF00196">
    <property type="entry name" value="GerE"/>
    <property type="match status" value="1"/>
</dbReference>
<evidence type="ECO:0000256" key="4">
    <source>
        <dbReference type="SAM" id="Phobius"/>
    </source>
</evidence>
<evidence type="ECO:0000256" key="1">
    <source>
        <dbReference type="ARBA" id="ARBA00023015"/>
    </source>
</evidence>
<dbReference type="CDD" id="cd06170">
    <property type="entry name" value="LuxR_C_like"/>
    <property type="match status" value="1"/>
</dbReference>
<feature type="domain" description="HTH luxR-type" evidence="5">
    <location>
        <begin position="84"/>
        <end position="155"/>
    </location>
</feature>
<name>A0A8J4EEB3_9ACTN</name>
<comment type="caution">
    <text evidence="6">The sequence shown here is derived from an EMBL/GenBank/DDBJ whole genome shotgun (WGS) entry which is preliminary data.</text>
</comment>
<evidence type="ECO:0000256" key="2">
    <source>
        <dbReference type="ARBA" id="ARBA00023125"/>
    </source>
</evidence>
<dbReference type="Gene3D" id="1.10.10.10">
    <property type="entry name" value="Winged helix-like DNA-binding domain superfamily/Winged helix DNA-binding domain"/>
    <property type="match status" value="1"/>
</dbReference>
<protein>
    <recommendedName>
        <fullName evidence="5">HTH luxR-type domain-containing protein</fullName>
    </recommendedName>
</protein>
<gene>
    <name evidence="6" type="ORF">Voc01_063600</name>
</gene>
<evidence type="ECO:0000256" key="3">
    <source>
        <dbReference type="ARBA" id="ARBA00023163"/>
    </source>
</evidence>
<dbReference type="PROSITE" id="PS50043">
    <property type="entry name" value="HTH_LUXR_2"/>
    <property type="match status" value="1"/>
</dbReference>
<dbReference type="PANTHER" id="PTHR44688">
    <property type="entry name" value="DNA-BINDING TRANSCRIPTIONAL ACTIVATOR DEVR_DOSR"/>
    <property type="match status" value="1"/>
</dbReference>
<keyword evidence="4" id="KW-0472">Membrane</keyword>
<dbReference type="InterPro" id="IPR016032">
    <property type="entry name" value="Sig_transdc_resp-reg_C-effctor"/>
</dbReference>
<dbReference type="EMBL" id="BOPH01000088">
    <property type="protein sequence ID" value="GIJ71443.1"/>
    <property type="molecule type" value="Genomic_DNA"/>
</dbReference>
<proteinExistence type="predicted"/>
<dbReference type="InterPro" id="IPR000792">
    <property type="entry name" value="Tscrpt_reg_LuxR_C"/>
</dbReference>
<evidence type="ECO:0000259" key="5">
    <source>
        <dbReference type="PROSITE" id="PS50043"/>
    </source>
</evidence>
<organism evidence="6 7">
    <name type="scientific">Virgisporangium ochraceum</name>
    <dbReference type="NCBI Taxonomy" id="65505"/>
    <lineage>
        <taxon>Bacteria</taxon>
        <taxon>Bacillati</taxon>
        <taxon>Actinomycetota</taxon>
        <taxon>Actinomycetes</taxon>
        <taxon>Micromonosporales</taxon>
        <taxon>Micromonosporaceae</taxon>
        <taxon>Virgisporangium</taxon>
    </lineage>
</organism>
<keyword evidence="7" id="KW-1185">Reference proteome</keyword>
<dbReference type="GO" id="GO:0006355">
    <property type="term" value="P:regulation of DNA-templated transcription"/>
    <property type="evidence" value="ECO:0007669"/>
    <property type="project" value="InterPro"/>
</dbReference>
<dbReference type="SMART" id="SM00421">
    <property type="entry name" value="HTH_LUXR"/>
    <property type="match status" value="1"/>
</dbReference>
<keyword evidence="1" id="KW-0805">Transcription regulation</keyword>
<feature type="transmembrane region" description="Helical" evidence="4">
    <location>
        <begin position="50"/>
        <end position="67"/>
    </location>
</feature>
<keyword evidence="3" id="KW-0804">Transcription</keyword>
<dbReference type="Proteomes" id="UP000635606">
    <property type="component" value="Unassembled WGS sequence"/>
</dbReference>
<keyword evidence="4" id="KW-0812">Transmembrane</keyword>
<dbReference type="PANTHER" id="PTHR44688:SF16">
    <property type="entry name" value="DNA-BINDING TRANSCRIPTIONAL ACTIVATOR DEVR_DOSR"/>
    <property type="match status" value="1"/>
</dbReference>
<dbReference type="GO" id="GO:0003677">
    <property type="term" value="F:DNA binding"/>
    <property type="evidence" value="ECO:0007669"/>
    <property type="project" value="UniProtKB-KW"/>
</dbReference>
<reference evidence="6" key="1">
    <citation type="submission" date="2021-01" db="EMBL/GenBank/DDBJ databases">
        <title>Whole genome shotgun sequence of Virgisporangium ochraceum NBRC 16418.</title>
        <authorList>
            <person name="Komaki H."/>
            <person name="Tamura T."/>
        </authorList>
    </citation>
    <scope>NUCLEOTIDE SEQUENCE</scope>
    <source>
        <strain evidence="6">NBRC 16418</strain>
    </source>
</reference>
<dbReference type="AlphaFoldDB" id="A0A8J4EEB3"/>
<accession>A0A8J4EEB3</accession>
<keyword evidence="2" id="KW-0238">DNA-binding</keyword>
<evidence type="ECO:0000313" key="6">
    <source>
        <dbReference type="EMBL" id="GIJ71443.1"/>
    </source>
</evidence>
<dbReference type="PROSITE" id="PS00622">
    <property type="entry name" value="HTH_LUXR_1"/>
    <property type="match status" value="1"/>
</dbReference>
<evidence type="ECO:0000313" key="7">
    <source>
        <dbReference type="Proteomes" id="UP000635606"/>
    </source>
</evidence>
<sequence length="163" mass="17620">MWAPRPALHHRGVARFRIRALPAVLLALAVAGGAASVPLSFGSEPLYDTVLYPLNGIGLAFAGALIASHQRVNPLGWVLIAARHDDPLAALSDREREVLALMAEGLNNPAIARRLFVSERTVEGHVRHLLLKLGLAESDDGHRRVLAVLTHLRRNGTVQPDPP</sequence>